<dbReference type="InterPro" id="IPR022385">
    <property type="entry name" value="Rhs_assc_core"/>
</dbReference>
<dbReference type="PANTHER" id="PTHR32305">
    <property type="match status" value="1"/>
</dbReference>
<dbReference type="PANTHER" id="PTHR32305:SF15">
    <property type="entry name" value="PROTEIN RHSA-RELATED"/>
    <property type="match status" value="1"/>
</dbReference>
<evidence type="ECO:0000256" key="1">
    <source>
        <dbReference type="ARBA" id="ARBA00022737"/>
    </source>
</evidence>
<dbReference type="InterPro" id="IPR056823">
    <property type="entry name" value="TEN-like_YD-shell"/>
</dbReference>
<dbReference type="EMBL" id="JAQPYS010000035">
    <property type="protein sequence ID" value="MDC7135807.1"/>
    <property type="molecule type" value="Genomic_DNA"/>
</dbReference>
<proteinExistence type="predicted"/>
<evidence type="ECO:0000313" key="4">
    <source>
        <dbReference type="Proteomes" id="UP001215398"/>
    </source>
</evidence>
<evidence type="ECO:0000313" key="3">
    <source>
        <dbReference type="EMBL" id="MDC7135807.1"/>
    </source>
</evidence>
<feature type="non-terminal residue" evidence="3">
    <location>
        <position position="1"/>
    </location>
</feature>
<feature type="domain" description="Teneurin-like YD-shell" evidence="2">
    <location>
        <begin position="4"/>
        <end position="88"/>
    </location>
</feature>
<accession>A0ABT5H5F4</accession>
<dbReference type="RefSeq" id="WP_336314513.1">
    <property type="nucleotide sequence ID" value="NZ_JAQPYS010000035.1"/>
</dbReference>
<gene>
    <name evidence="3" type="ORF">PQG98_05525</name>
</gene>
<keyword evidence="4" id="KW-1185">Reference proteome</keyword>
<evidence type="ECO:0000259" key="2">
    <source>
        <dbReference type="Pfam" id="PF25023"/>
    </source>
</evidence>
<comment type="caution">
    <text evidence="3">The sequence shown here is derived from an EMBL/GenBank/DDBJ whole genome shotgun (WGS) entry which is preliminary data.</text>
</comment>
<dbReference type="PRINTS" id="PR00394">
    <property type="entry name" value="RHSPROTEIN"/>
</dbReference>
<keyword evidence="1" id="KW-0677">Repeat</keyword>
<name>A0ABT5H5F4_9BACE</name>
<reference evidence="3 4" key="1">
    <citation type="submission" date="2023-01" db="EMBL/GenBank/DDBJ databases">
        <title>Exploring GABA producing Bacteroides strains toward improving mental health.</title>
        <authorList>
            <person name="Yousuf B."/>
            <person name="Bouhlel N.E."/>
            <person name="Mottawea W."/>
            <person name="Hammami R."/>
        </authorList>
    </citation>
    <scope>NUCLEOTIDE SEQUENCE [LARGE SCALE GENOMIC DNA]</scope>
    <source>
        <strain evidence="3 4">UO.H1054</strain>
    </source>
</reference>
<sequence>VPVAMIKEGRAYSIMTDHLGTPTQAYDPEGNEVWSRMLDMDGNVLEEAGNIGMIPFLFQGQYFDRETGLAYNRFRYYSPQMGIYISQDPIRLEGGVTNIYAYVNDTNVWNDIFALAGSGGAYMFGFESGEMYIGKGEINRMKKSIITRSKQVQNPKLIGAAHVSTHGNNELGKMVEYKAMRDAGFEHGSIPPNYLNTYLSGETAWNANPSLRTEATQLANKLKADFNADVERRRNIYKK</sequence>
<dbReference type="Gene3D" id="2.180.10.10">
    <property type="entry name" value="RHS repeat-associated core"/>
    <property type="match status" value="1"/>
</dbReference>
<dbReference type="NCBIfam" id="TIGR03696">
    <property type="entry name" value="Rhs_assc_core"/>
    <property type="match status" value="1"/>
</dbReference>
<organism evidence="3 4">
    <name type="scientific">Bacteroides zhangwenhongii</name>
    <dbReference type="NCBI Taxonomy" id="2650157"/>
    <lineage>
        <taxon>Bacteria</taxon>
        <taxon>Pseudomonadati</taxon>
        <taxon>Bacteroidota</taxon>
        <taxon>Bacteroidia</taxon>
        <taxon>Bacteroidales</taxon>
        <taxon>Bacteroidaceae</taxon>
        <taxon>Bacteroides</taxon>
    </lineage>
</organism>
<dbReference type="InterPro" id="IPR050708">
    <property type="entry name" value="T6SS_VgrG/RHS"/>
</dbReference>
<dbReference type="Proteomes" id="UP001215398">
    <property type="component" value="Unassembled WGS sequence"/>
</dbReference>
<protein>
    <recommendedName>
        <fullName evidence="2">Teneurin-like YD-shell domain-containing protein</fullName>
    </recommendedName>
</protein>
<dbReference type="Pfam" id="PF25023">
    <property type="entry name" value="TEN_YD-shell"/>
    <property type="match status" value="1"/>
</dbReference>